<dbReference type="InterPro" id="IPR035906">
    <property type="entry name" value="MetI-like_sf"/>
</dbReference>
<evidence type="ECO:0000256" key="4">
    <source>
        <dbReference type="ARBA" id="ARBA00022692"/>
    </source>
</evidence>
<feature type="transmembrane region" description="Helical" evidence="7">
    <location>
        <begin position="143"/>
        <end position="164"/>
    </location>
</feature>
<sequence>MTTMKRKLRSDRVFEIINFIFLFFILIIVLYPLVYVISASISDPVYVNQGTMWLYPRGITFEGYQRVFQNPEIWSGYRNTILYTVAGTAINLLFTVPGAYALSRKDLKGRGIMMGLIVFTMFFGGGLIPSFLLVSWLGMLNTVWALLIPNAVAVYNLIICRTFFQTNIPKELQESAEIDGCSNTVLFLKIVLPLSAPIIAVMALYYGVTHWNSYFSAIIYLKDRSLYPLQLILREILVQNQMNDTMLMTGDDMEAMAKQARIADIIKYAVMIVSSLPIIVIYPFMQRFFMKGVLIGSVKG</sequence>
<organism evidence="9 10">
    <name type="scientific">Paenibacillus lautus</name>
    <name type="common">Bacillus lautus</name>
    <dbReference type="NCBI Taxonomy" id="1401"/>
    <lineage>
        <taxon>Bacteria</taxon>
        <taxon>Bacillati</taxon>
        <taxon>Bacillota</taxon>
        <taxon>Bacilli</taxon>
        <taxon>Bacillales</taxon>
        <taxon>Paenibacillaceae</taxon>
        <taxon>Paenibacillus</taxon>
    </lineage>
</organism>
<dbReference type="PANTHER" id="PTHR43744:SF9">
    <property type="entry name" value="POLYGALACTURONAN_RHAMNOGALACTURONAN TRANSPORT SYSTEM PERMEASE PROTEIN YTCP"/>
    <property type="match status" value="1"/>
</dbReference>
<keyword evidence="2 7" id="KW-0813">Transport</keyword>
<comment type="caution">
    <text evidence="9">The sequence shown here is derived from an EMBL/GenBank/DDBJ whole genome shotgun (WGS) entry which is preliminary data.</text>
</comment>
<comment type="subcellular location">
    <subcellularLocation>
        <location evidence="1 7">Cell membrane</location>
        <topology evidence="1 7">Multi-pass membrane protein</topology>
    </subcellularLocation>
</comment>
<name>A0A1R1B9P8_PAELA</name>
<feature type="transmembrane region" description="Helical" evidence="7">
    <location>
        <begin position="12"/>
        <end position="37"/>
    </location>
</feature>
<feature type="domain" description="ABC transmembrane type-1" evidence="8">
    <location>
        <begin position="77"/>
        <end position="274"/>
    </location>
</feature>
<dbReference type="RefSeq" id="WP_076321084.1">
    <property type="nucleotide sequence ID" value="NZ_JBCMXI010000002.1"/>
</dbReference>
<dbReference type="CDD" id="cd06261">
    <property type="entry name" value="TM_PBP2"/>
    <property type="match status" value="1"/>
</dbReference>
<dbReference type="PROSITE" id="PS50928">
    <property type="entry name" value="ABC_TM1"/>
    <property type="match status" value="1"/>
</dbReference>
<evidence type="ECO:0000313" key="9">
    <source>
        <dbReference type="EMBL" id="OME96742.1"/>
    </source>
</evidence>
<dbReference type="STRING" id="1401.BK123_03955"/>
<proteinExistence type="inferred from homology"/>
<comment type="similarity">
    <text evidence="7">Belongs to the binding-protein-dependent transport system permease family.</text>
</comment>
<dbReference type="PANTHER" id="PTHR43744">
    <property type="entry name" value="ABC TRANSPORTER PERMEASE PROTEIN MG189-RELATED-RELATED"/>
    <property type="match status" value="1"/>
</dbReference>
<dbReference type="Pfam" id="PF00528">
    <property type="entry name" value="BPD_transp_1"/>
    <property type="match status" value="1"/>
</dbReference>
<evidence type="ECO:0000313" key="10">
    <source>
        <dbReference type="Proteomes" id="UP000187074"/>
    </source>
</evidence>
<feature type="transmembrane region" description="Helical" evidence="7">
    <location>
        <begin position="81"/>
        <end position="102"/>
    </location>
</feature>
<dbReference type="OrthoDB" id="9810086at2"/>
<keyword evidence="6 7" id="KW-0472">Membrane</keyword>
<evidence type="ECO:0000256" key="1">
    <source>
        <dbReference type="ARBA" id="ARBA00004651"/>
    </source>
</evidence>
<evidence type="ECO:0000256" key="6">
    <source>
        <dbReference type="ARBA" id="ARBA00023136"/>
    </source>
</evidence>
<keyword evidence="5 7" id="KW-1133">Transmembrane helix</keyword>
<feature type="transmembrane region" description="Helical" evidence="7">
    <location>
        <begin position="265"/>
        <end position="285"/>
    </location>
</feature>
<dbReference type="SUPFAM" id="SSF161098">
    <property type="entry name" value="MetI-like"/>
    <property type="match status" value="1"/>
</dbReference>
<gene>
    <name evidence="9" type="ORF">BK123_03955</name>
</gene>
<evidence type="ECO:0000256" key="7">
    <source>
        <dbReference type="RuleBase" id="RU363032"/>
    </source>
</evidence>
<dbReference type="GO" id="GO:0055085">
    <property type="term" value="P:transmembrane transport"/>
    <property type="evidence" value="ECO:0007669"/>
    <property type="project" value="InterPro"/>
</dbReference>
<evidence type="ECO:0000256" key="3">
    <source>
        <dbReference type="ARBA" id="ARBA00022475"/>
    </source>
</evidence>
<dbReference type="Gene3D" id="1.10.3720.10">
    <property type="entry name" value="MetI-like"/>
    <property type="match status" value="1"/>
</dbReference>
<reference evidence="9 10" key="1">
    <citation type="submission" date="2016-11" db="EMBL/GenBank/DDBJ databases">
        <title>Paenibacillus species isolates.</title>
        <authorList>
            <person name="Beno S.M."/>
        </authorList>
    </citation>
    <scope>NUCLEOTIDE SEQUENCE [LARGE SCALE GENOMIC DNA]</scope>
    <source>
        <strain evidence="9 10">FSL F4-0100</strain>
    </source>
</reference>
<evidence type="ECO:0000259" key="8">
    <source>
        <dbReference type="PROSITE" id="PS50928"/>
    </source>
</evidence>
<dbReference type="AlphaFoldDB" id="A0A1R1B9P8"/>
<keyword evidence="4 7" id="KW-0812">Transmembrane</keyword>
<dbReference type="InterPro" id="IPR000515">
    <property type="entry name" value="MetI-like"/>
</dbReference>
<accession>A0A1R1B9P8</accession>
<evidence type="ECO:0000256" key="2">
    <source>
        <dbReference type="ARBA" id="ARBA00022448"/>
    </source>
</evidence>
<protein>
    <submittedName>
        <fullName evidence="9">Sugar ABC transporter permease</fullName>
    </submittedName>
</protein>
<feature type="transmembrane region" description="Helical" evidence="7">
    <location>
        <begin position="185"/>
        <end position="206"/>
    </location>
</feature>
<keyword evidence="3" id="KW-1003">Cell membrane</keyword>
<evidence type="ECO:0000256" key="5">
    <source>
        <dbReference type="ARBA" id="ARBA00022989"/>
    </source>
</evidence>
<dbReference type="GO" id="GO:0005886">
    <property type="term" value="C:plasma membrane"/>
    <property type="evidence" value="ECO:0007669"/>
    <property type="project" value="UniProtKB-SubCell"/>
</dbReference>
<dbReference type="Proteomes" id="UP000187074">
    <property type="component" value="Unassembled WGS sequence"/>
</dbReference>
<dbReference type="EMBL" id="MRTF01000001">
    <property type="protein sequence ID" value="OME96742.1"/>
    <property type="molecule type" value="Genomic_DNA"/>
</dbReference>
<feature type="transmembrane region" description="Helical" evidence="7">
    <location>
        <begin position="114"/>
        <end position="137"/>
    </location>
</feature>